<sequence length="78" mass="9173">MSQRPLLEAVETPKKRRCCTLDTAARVLPAQHFGDVISYLHELHLHNFTLPPDVAPHVKYQLSIDTRWRLKREKEELK</sequence>
<dbReference type="AlphaFoldDB" id="A0A4Z1PCX4"/>
<dbReference type="Proteomes" id="UP000298493">
    <property type="component" value="Unassembled WGS sequence"/>
</dbReference>
<protein>
    <submittedName>
        <fullName evidence="1">Uncharacterized protein</fullName>
    </submittedName>
</protein>
<evidence type="ECO:0000313" key="1">
    <source>
        <dbReference type="EMBL" id="TID26650.1"/>
    </source>
</evidence>
<accession>A0A4Z1PCX4</accession>
<proteinExistence type="predicted"/>
<organism evidence="1 2">
    <name type="scientific">Venturia nashicola</name>
    <dbReference type="NCBI Taxonomy" id="86259"/>
    <lineage>
        <taxon>Eukaryota</taxon>
        <taxon>Fungi</taxon>
        <taxon>Dikarya</taxon>
        <taxon>Ascomycota</taxon>
        <taxon>Pezizomycotina</taxon>
        <taxon>Dothideomycetes</taxon>
        <taxon>Pleosporomycetidae</taxon>
        <taxon>Venturiales</taxon>
        <taxon>Venturiaceae</taxon>
        <taxon>Venturia</taxon>
    </lineage>
</organism>
<dbReference type="EMBL" id="SNSC02000002">
    <property type="protein sequence ID" value="TID26650.1"/>
    <property type="molecule type" value="Genomic_DNA"/>
</dbReference>
<evidence type="ECO:0000313" key="2">
    <source>
        <dbReference type="Proteomes" id="UP000298493"/>
    </source>
</evidence>
<comment type="caution">
    <text evidence="1">The sequence shown here is derived from an EMBL/GenBank/DDBJ whole genome shotgun (WGS) entry which is preliminary data.</text>
</comment>
<reference evidence="1 2" key="1">
    <citation type="submission" date="2019-04" db="EMBL/GenBank/DDBJ databases">
        <title>High contiguity whole genome sequence and gene annotation resource for two Venturia nashicola isolates.</title>
        <authorList>
            <person name="Prokchorchik M."/>
            <person name="Won K."/>
            <person name="Lee Y."/>
            <person name="Choi E.D."/>
            <person name="Segonzac C."/>
            <person name="Sohn K.H."/>
        </authorList>
    </citation>
    <scope>NUCLEOTIDE SEQUENCE [LARGE SCALE GENOMIC DNA]</scope>
    <source>
        <strain evidence="1 2">PRI2</strain>
    </source>
</reference>
<keyword evidence="2" id="KW-1185">Reference proteome</keyword>
<name>A0A4Z1PCX4_9PEZI</name>
<gene>
    <name evidence="1" type="ORF">E6O75_ATG01143</name>
</gene>